<evidence type="ECO:0000256" key="4">
    <source>
        <dbReference type="ARBA" id="ARBA00023180"/>
    </source>
</evidence>
<keyword evidence="3" id="KW-1015">Disulfide bond</keyword>
<dbReference type="PANTHER" id="PTHR11802">
    <property type="entry name" value="SERINE PROTEASE FAMILY S10 SERINE CARBOXYPEPTIDASE"/>
    <property type="match status" value="1"/>
</dbReference>
<evidence type="ECO:0000256" key="5">
    <source>
        <dbReference type="SAM" id="SignalP"/>
    </source>
</evidence>
<keyword evidence="2 5" id="KW-0732">Signal</keyword>
<evidence type="ECO:0000313" key="7">
    <source>
        <dbReference type="Proteomes" id="UP001558713"/>
    </source>
</evidence>
<sequence>MSLTLKFLLMLLLVLSHNVDSGSIVKFLPGFGGPLPFQLETGYIGIGEQEEMQLFYYFIKSEKNPKEDPLLIWLTGGPGCSALVGLLFENGPLALKFEVYNGSVPSLVSTTYSWTKMANIIFLDQPVGAGFSYSRTPLNKTSDTNEVQNIHEFLQKWLSKHPQFISNPFYVVGDSYSGMIVPALVQEISEGNYICCKPPINLQGYVLGNPITHAEFEKNFRIPFAHGMSLISDELYESMTRICKGKYVNVDARNTKCLKLVEEYDKCTKKINEEHILVPQCDKINTQETSPDCEYYIYHLIECWANDESVREALHVNKGTKGKWLRCNWTIPYDNNIISSVPYHMNNSLHGYQSLIYSGDHDFTMPFQATQAWIKSLNYPIVHDWRPWMIKDQIGGYTRTYSNKMTFATIKASGHTAQYLPKETSIVFQRWISGQPL</sequence>
<evidence type="ECO:0000256" key="1">
    <source>
        <dbReference type="ARBA" id="ARBA00009431"/>
    </source>
</evidence>
<dbReference type="PRINTS" id="PR00724">
    <property type="entry name" value="CRBOXYPTASEC"/>
</dbReference>
<dbReference type="Gene3D" id="3.40.50.1820">
    <property type="entry name" value="alpha/beta hydrolase"/>
    <property type="match status" value="1"/>
</dbReference>
<gene>
    <name evidence="6" type="ORF">V5N11_017163</name>
</gene>
<keyword evidence="4" id="KW-0325">Glycoprotein</keyword>
<dbReference type="InterPro" id="IPR001563">
    <property type="entry name" value="Peptidase_S10"/>
</dbReference>
<dbReference type="InterPro" id="IPR029058">
    <property type="entry name" value="AB_hydrolase_fold"/>
</dbReference>
<comment type="caution">
    <text evidence="6">The sequence shown here is derived from an EMBL/GenBank/DDBJ whole genome shotgun (WGS) entry which is preliminary data.</text>
</comment>
<evidence type="ECO:0000313" key="6">
    <source>
        <dbReference type="EMBL" id="KAL1189343.1"/>
    </source>
</evidence>
<protein>
    <submittedName>
        <fullName evidence="6">Serine carboxypeptidase-like 9</fullName>
    </submittedName>
</protein>
<dbReference type="FunFam" id="3.40.50.1820:FF:000148">
    <property type="entry name" value="Serine carboxypeptidase-like 11"/>
    <property type="match status" value="1"/>
</dbReference>
<accession>A0ABD0Z3R9</accession>
<keyword evidence="7" id="KW-1185">Reference proteome</keyword>
<evidence type="ECO:0000256" key="2">
    <source>
        <dbReference type="ARBA" id="ARBA00022729"/>
    </source>
</evidence>
<dbReference type="Proteomes" id="UP001558713">
    <property type="component" value="Unassembled WGS sequence"/>
</dbReference>
<feature type="chain" id="PRO_5044771675" evidence="5">
    <location>
        <begin position="22"/>
        <end position="437"/>
    </location>
</feature>
<organism evidence="6 7">
    <name type="scientific">Cardamine amara subsp. amara</name>
    <dbReference type="NCBI Taxonomy" id="228776"/>
    <lineage>
        <taxon>Eukaryota</taxon>
        <taxon>Viridiplantae</taxon>
        <taxon>Streptophyta</taxon>
        <taxon>Embryophyta</taxon>
        <taxon>Tracheophyta</taxon>
        <taxon>Spermatophyta</taxon>
        <taxon>Magnoliopsida</taxon>
        <taxon>eudicotyledons</taxon>
        <taxon>Gunneridae</taxon>
        <taxon>Pentapetalae</taxon>
        <taxon>rosids</taxon>
        <taxon>malvids</taxon>
        <taxon>Brassicales</taxon>
        <taxon>Brassicaceae</taxon>
        <taxon>Cardamineae</taxon>
        <taxon>Cardamine</taxon>
    </lineage>
</organism>
<dbReference type="PANTHER" id="PTHR11802:SF196">
    <property type="entry name" value="SERINE CARBOXYPEPTIDASE-LIKE 10-RELATED"/>
    <property type="match status" value="1"/>
</dbReference>
<dbReference type="Pfam" id="PF00450">
    <property type="entry name" value="Peptidase_S10"/>
    <property type="match status" value="1"/>
</dbReference>
<dbReference type="GO" id="GO:0016752">
    <property type="term" value="F:sinapoyltransferase activity"/>
    <property type="evidence" value="ECO:0007669"/>
    <property type="project" value="UniProtKB-ARBA"/>
</dbReference>
<dbReference type="AlphaFoldDB" id="A0ABD0Z3R9"/>
<feature type="signal peptide" evidence="5">
    <location>
        <begin position="1"/>
        <end position="21"/>
    </location>
</feature>
<proteinExistence type="inferred from homology"/>
<evidence type="ECO:0000256" key="3">
    <source>
        <dbReference type="ARBA" id="ARBA00023157"/>
    </source>
</evidence>
<reference evidence="6 7" key="1">
    <citation type="submission" date="2024-04" db="EMBL/GenBank/DDBJ databases">
        <title>Genome assembly C_amara_ONT_v2.</title>
        <authorList>
            <person name="Yant L."/>
            <person name="Moore C."/>
            <person name="Slenker M."/>
        </authorList>
    </citation>
    <scope>NUCLEOTIDE SEQUENCE [LARGE SCALE GENOMIC DNA]</scope>
    <source>
        <tissue evidence="6">Leaf</tissue>
    </source>
</reference>
<dbReference type="SUPFAM" id="SSF53474">
    <property type="entry name" value="alpha/beta-Hydrolases"/>
    <property type="match status" value="1"/>
</dbReference>
<dbReference type="GO" id="GO:0019748">
    <property type="term" value="P:secondary metabolic process"/>
    <property type="evidence" value="ECO:0007669"/>
    <property type="project" value="UniProtKB-ARBA"/>
</dbReference>
<name>A0ABD0Z3R9_CARAN</name>
<comment type="similarity">
    <text evidence="1">Belongs to the peptidase S10 family.</text>
</comment>
<dbReference type="EMBL" id="JBANAX010000901">
    <property type="protein sequence ID" value="KAL1189343.1"/>
    <property type="molecule type" value="Genomic_DNA"/>
</dbReference>